<proteinExistence type="predicted"/>
<organism evidence="1 2">
    <name type="scientific">Paraburkholderia sediminicola</name>
    <dbReference type="NCBI Taxonomy" id="458836"/>
    <lineage>
        <taxon>Bacteria</taxon>
        <taxon>Pseudomonadati</taxon>
        <taxon>Pseudomonadota</taxon>
        <taxon>Betaproteobacteria</taxon>
        <taxon>Burkholderiales</taxon>
        <taxon>Burkholderiaceae</taxon>
        <taxon>Paraburkholderia</taxon>
    </lineage>
</organism>
<keyword evidence="2" id="KW-1185">Reference proteome</keyword>
<dbReference type="InterPro" id="IPR010982">
    <property type="entry name" value="Lambda_DNA-bd_dom_sf"/>
</dbReference>
<dbReference type="EMBL" id="CADIKC010000015">
    <property type="protein sequence ID" value="CAB3742737.1"/>
    <property type="molecule type" value="Genomic_DNA"/>
</dbReference>
<dbReference type="GO" id="GO:0003677">
    <property type="term" value="F:DNA binding"/>
    <property type="evidence" value="ECO:0007669"/>
    <property type="project" value="InterPro"/>
</dbReference>
<accession>A0A6J5CSH7</accession>
<gene>
    <name evidence="1" type="ORF">LMG24238_06931</name>
</gene>
<evidence type="ECO:0000313" key="1">
    <source>
        <dbReference type="EMBL" id="CAB3742737.1"/>
    </source>
</evidence>
<name>A0A6J5CSH7_9BURK</name>
<reference evidence="1 2" key="1">
    <citation type="submission" date="2020-04" db="EMBL/GenBank/DDBJ databases">
        <authorList>
            <person name="De Canck E."/>
        </authorList>
    </citation>
    <scope>NUCLEOTIDE SEQUENCE [LARGE SCALE GENOMIC DNA]</scope>
    <source>
        <strain evidence="1 2">LMG 24238</strain>
    </source>
</reference>
<evidence type="ECO:0008006" key="3">
    <source>
        <dbReference type="Google" id="ProtNLM"/>
    </source>
</evidence>
<evidence type="ECO:0000313" key="2">
    <source>
        <dbReference type="Proteomes" id="UP000494255"/>
    </source>
</evidence>
<dbReference type="AlphaFoldDB" id="A0A6J5CSH7"/>
<dbReference type="Proteomes" id="UP000494255">
    <property type="component" value="Unassembled WGS sequence"/>
</dbReference>
<protein>
    <recommendedName>
        <fullName evidence="3">YdaS antitoxin of YdaST toxin-antitoxin system</fullName>
    </recommendedName>
</protein>
<dbReference type="Gene3D" id="1.10.260.40">
    <property type="entry name" value="lambda repressor-like DNA-binding domains"/>
    <property type="match status" value="1"/>
</dbReference>
<sequence>MLRMNLIEQAIKHAGGVTAFTKALNELIERPVTYQAVKKWAAKGRLPRTEWTDETHYAAAIEQLTGGQVLRERLLQTGVASGISAPVEKEGA</sequence>